<feature type="non-terminal residue" evidence="1">
    <location>
        <position position="1"/>
    </location>
</feature>
<keyword evidence="2" id="KW-1185">Reference proteome</keyword>
<dbReference type="EMBL" id="CAJVPT010058013">
    <property type="protein sequence ID" value="CAG8759594.1"/>
    <property type="molecule type" value="Genomic_DNA"/>
</dbReference>
<accession>A0ACA9QPC1</accession>
<reference evidence="1" key="1">
    <citation type="submission" date="2021-06" db="EMBL/GenBank/DDBJ databases">
        <authorList>
            <person name="Kallberg Y."/>
            <person name="Tangrot J."/>
            <person name="Rosling A."/>
        </authorList>
    </citation>
    <scope>NUCLEOTIDE SEQUENCE</scope>
    <source>
        <strain evidence="1">CL356</strain>
    </source>
</reference>
<proteinExistence type="predicted"/>
<organism evidence="1 2">
    <name type="scientific">Acaulospora colombiana</name>
    <dbReference type="NCBI Taxonomy" id="27376"/>
    <lineage>
        <taxon>Eukaryota</taxon>
        <taxon>Fungi</taxon>
        <taxon>Fungi incertae sedis</taxon>
        <taxon>Mucoromycota</taxon>
        <taxon>Glomeromycotina</taxon>
        <taxon>Glomeromycetes</taxon>
        <taxon>Diversisporales</taxon>
        <taxon>Acaulosporaceae</taxon>
        <taxon>Acaulospora</taxon>
    </lineage>
</organism>
<gene>
    <name evidence="1" type="ORF">ACOLOM_LOCUS13133</name>
</gene>
<feature type="non-terminal residue" evidence="1">
    <location>
        <position position="77"/>
    </location>
</feature>
<evidence type="ECO:0000313" key="1">
    <source>
        <dbReference type="EMBL" id="CAG8759594.1"/>
    </source>
</evidence>
<sequence length="77" mass="7916">IVDALSDAQPDTEAITRAKSDDTPASGTTHTTTPTGPNKRRKETHESPATNGANGHLSSPAKAPVTQPKAKTPPTST</sequence>
<evidence type="ECO:0000313" key="2">
    <source>
        <dbReference type="Proteomes" id="UP000789525"/>
    </source>
</evidence>
<name>A0ACA9QPC1_9GLOM</name>
<comment type="caution">
    <text evidence="1">The sequence shown here is derived from an EMBL/GenBank/DDBJ whole genome shotgun (WGS) entry which is preliminary data.</text>
</comment>
<dbReference type="Proteomes" id="UP000789525">
    <property type="component" value="Unassembled WGS sequence"/>
</dbReference>
<protein>
    <submittedName>
        <fullName evidence="1">2186_t:CDS:1</fullName>
    </submittedName>
</protein>